<evidence type="ECO:0000256" key="1">
    <source>
        <dbReference type="ARBA" id="ARBA00005187"/>
    </source>
</evidence>
<gene>
    <name evidence="13" type="primary">asnB</name>
    <name evidence="13" type="ORF">DS031_11360</name>
</gene>
<organism evidence="13 14">
    <name type="scientific">Bacillus taeanensis</name>
    <dbReference type="NCBI Taxonomy" id="273032"/>
    <lineage>
        <taxon>Bacteria</taxon>
        <taxon>Bacillati</taxon>
        <taxon>Bacillota</taxon>
        <taxon>Bacilli</taxon>
        <taxon>Bacillales</taxon>
        <taxon>Bacillaceae</taxon>
        <taxon>Bacillus</taxon>
    </lineage>
</organism>
<keyword evidence="7 9" id="KW-0315">Glutamine amidotransferase</keyword>
<dbReference type="InterPro" id="IPR017932">
    <property type="entry name" value="GATase_2_dom"/>
</dbReference>
<dbReference type="SUPFAM" id="SSF56235">
    <property type="entry name" value="N-terminal nucleophile aminohydrolases (Ntn hydrolases)"/>
    <property type="match status" value="1"/>
</dbReference>
<feature type="binding site" evidence="10">
    <location>
        <position position="102"/>
    </location>
    <ligand>
        <name>L-glutamine</name>
        <dbReference type="ChEBI" id="CHEBI:58359"/>
    </ligand>
</feature>
<dbReference type="RefSeq" id="WP_113806201.1">
    <property type="nucleotide sequence ID" value="NZ_QOCW01000010.1"/>
</dbReference>
<dbReference type="Pfam" id="PF00733">
    <property type="entry name" value="Asn_synthase"/>
    <property type="match status" value="1"/>
</dbReference>
<dbReference type="Gene3D" id="3.60.20.10">
    <property type="entry name" value="Glutamine Phosphoribosylpyrophosphate, subunit 1, domain 1"/>
    <property type="match status" value="1"/>
</dbReference>
<dbReference type="Gene3D" id="3.40.50.620">
    <property type="entry name" value="HUPs"/>
    <property type="match status" value="1"/>
</dbReference>
<feature type="binding site" evidence="10">
    <location>
        <position position="295"/>
    </location>
    <ligand>
        <name>ATP</name>
        <dbReference type="ChEBI" id="CHEBI:30616"/>
    </ligand>
</feature>
<evidence type="ECO:0000256" key="3">
    <source>
        <dbReference type="ARBA" id="ARBA00012737"/>
    </source>
</evidence>
<evidence type="ECO:0000256" key="11">
    <source>
        <dbReference type="PIRSR" id="PIRSR001589-3"/>
    </source>
</evidence>
<dbReference type="InterPro" id="IPR033738">
    <property type="entry name" value="AsnB_N"/>
</dbReference>
<keyword evidence="13" id="KW-0436">Ligase</keyword>
<dbReference type="PROSITE" id="PS51278">
    <property type="entry name" value="GATASE_TYPE_2"/>
    <property type="match status" value="1"/>
</dbReference>
<evidence type="ECO:0000259" key="12">
    <source>
        <dbReference type="PROSITE" id="PS51278"/>
    </source>
</evidence>
<accession>A0A366Y017</accession>
<comment type="pathway">
    <text evidence="1">Amino-acid biosynthesis; L-asparagine biosynthesis; L-asparagine from L-aspartate (L-Gln route): step 1/1.</text>
</comment>
<dbReference type="InterPro" id="IPR001962">
    <property type="entry name" value="Asn_synthase"/>
</dbReference>
<dbReference type="PIRSF" id="PIRSF001589">
    <property type="entry name" value="Asn_synthetase_glu-h"/>
    <property type="match status" value="1"/>
</dbReference>
<keyword evidence="5 10" id="KW-0067">ATP-binding</keyword>
<dbReference type="InterPro" id="IPR006426">
    <property type="entry name" value="Asn_synth_AEB"/>
</dbReference>
<dbReference type="GO" id="GO:0005829">
    <property type="term" value="C:cytosol"/>
    <property type="evidence" value="ECO:0007669"/>
    <property type="project" value="TreeGrafter"/>
</dbReference>
<comment type="caution">
    <text evidence="13">The sequence shown here is derived from an EMBL/GenBank/DDBJ whole genome shotgun (WGS) entry which is preliminary data.</text>
</comment>
<evidence type="ECO:0000256" key="4">
    <source>
        <dbReference type="ARBA" id="ARBA00022741"/>
    </source>
</evidence>
<evidence type="ECO:0000256" key="10">
    <source>
        <dbReference type="PIRSR" id="PIRSR001589-2"/>
    </source>
</evidence>
<keyword evidence="6 9" id="KW-0061">Asparagine biosynthesis</keyword>
<keyword evidence="4 10" id="KW-0547">Nucleotide-binding</keyword>
<evidence type="ECO:0000313" key="13">
    <source>
        <dbReference type="EMBL" id="RBW69511.1"/>
    </source>
</evidence>
<dbReference type="SUPFAM" id="SSF52402">
    <property type="entry name" value="Adenine nucleotide alpha hydrolases-like"/>
    <property type="match status" value="1"/>
</dbReference>
<proteinExistence type="inferred from homology"/>
<evidence type="ECO:0000256" key="8">
    <source>
        <dbReference type="ARBA" id="ARBA00048741"/>
    </source>
</evidence>
<evidence type="ECO:0000256" key="5">
    <source>
        <dbReference type="ARBA" id="ARBA00022840"/>
    </source>
</evidence>
<protein>
    <recommendedName>
        <fullName evidence="3">asparagine synthase (glutamine-hydrolyzing)</fullName>
        <ecNumber evidence="3">6.3.5.4</ecNumber>
    </recommendedName>
</protein>
<evidence type="ECO:0000256" key="7">
    <source>
        <dbReference type="ARBA" id="ARBA00022962"/>
    </source>
</evidence>
<comment type="catalytic activity">
    <reaction evidence="8">
        <text>L-aspartate + L-glutamine + ATP + H2O = L-asparagine + L-glutamate + AMP + diphosphate + H(+)</text>
        <dbReference type="Rhea" id="RHEA:12228"/>
        <dbReference type="ChEBI" id="CHEBI:15377"/>
        <dbReference type="ChEBI" id="CHEBI:15378"/>
        <dbReference type="ChEBI" id="CHEBI:29985"/>
        <dbReference type="ChEBI" id="CHEBI:29991"/>
        <dbReference type="ChEBI" id="CHEBI:30616"/>
        <dbReference type="ChEBI" id="CHEBI:33019"/>
        <dbReference type="ChEBI" id="CHEBI:58048"/>
        <dbReference type="ChEBI" id="CHEBI:58359"/>
        <dbReference type="ChEBI" id="CHEBI:456215"/>
        <dbReference type="EC" id="6.3.5.4"/>
    </reaction>
</comment>
<feature type="binding site" evidence="10">
    <location>
        <begin position="378"/>
        <end position="379"/>
    </location>
    <ligand>
        <name>ATP</name>
        <dbReference type="ChEBI" id="CHEBI:30616"/>
    </ligand>
</feature>
<dbReference type="Proteomes" id="UP000253314">
    <property type="component" value="Unassembled WGS sequence"/>
</dbReference>
<evidence type="ECO:0000256" key="6">
    <source>
        <dbReference type="ARBA" id="ARBA00022888"/>
    </source>
</evidence>
<dbReference type="InterPro" id="IPR051786">
    <property type="entry name" value="ASN_synthetase/amidase"/>
</dbReference>
<dbReference type="GO" id="GO:0004066">
    <property type="term" value="F:asparagine synthase (glutamine-hydrolyzing) activity"/>
    <property type="evidence" value="ECO:0007669"/>
    <property type="project" value="UniProtKB-EC"/>
</dbReference>
<keyword evidence="14" id="KW-1185">Reference proteome</keyword>
<dbReference type="Pfam" id="PF13537">
    <property type="entry name" value="GATase_7"/>
    <property type="match status" value="1"/>
</dbReference>
<feature type="active site" description="For GATase activity" evidence="9">
    <location>
        <position position="2"/>
    </location>
</feature>
<evidence type="ECO:0000313" key="14">
    <source>
        <dbReference type="Proteomes" id="UP000253314"/>
    </source>
</evidence>
<evidence type="ECO:0000256" key="2">
    <source>
        <dbReference type="ARBA" id="ARBA00005752"/>
    </source>
</evidence>
<evidence type="ECO:0000256" key="9">
    <source>
        <dbReference type="PIRSR" id="PIRSR001589-1"/>
    </source>
</evidence>
<dbReference type="EMBL" id="QOCW01000010">
    <property type="protein sequence ID" value="RBW69511.1"/>
    <property type="molecule type" value="Genomic_DNA"/>
</dbReference>
<dbReference type="CDD" id="cd00712">
    <property type="entry name" value="AsnB"/>
    <property type="match status" value="1"/>
</dbReference>
<dbReference type="CDD" id="cd01991">
    <property type="entry name" value="Asn_synthase_B_C"/>
    <property type="match status" value="1"/>
</dbReference>
<dbReference type="InterPro" id="IPR014729">
    <property type="entry name" value="Rossmann-like_a/b/a_fold"/>
</dbReference>
<dbReference type="EC" id="6.3.5.4" evidence="3"/>
<feature type="site" description="Important for beta-aspartyl-AMP intermediate formation" evidence="11">
    <location>
        <position position="380"/>
    </location>
</feature>
<dbReference type="AlphaFoldDB" id="A0A366Y017"/>
<dbReference type="OrthoDB" id="9763290at2"/>
<dbReference type="NCBIfam" id="TIGR01536">
    <property type="entry name" value="asn_synth_AEB"/>
    <property type="match status" value="1"/>
</dbReference>
<dbReference type="InterPro" id="IPR029055">
    <property type="entry name" value="Ntn_hydrolases_N"/>
</dbReference>
<sequence length="619" mass="72284">MCGITGWIDYQRDLTKETKTIENMAKTLTKRGPDASNIWSSTHCLFGHKRLVVVDPSGGKQPMTRAKQEKKYTICYNGELYNTEDIRSELLKRGYRFQSHSDTEVLLTSYIEWQENCVNYLNGIFAFTIWDHQYNKLFAARDRLGVKPFFYKEQGSSFLFGSEIKAILKHPDVKTELDREGLQEVFGLAPSRTPGHGVFRGMKELRPAHALTLSRETGLKIWRYWNVKSVEHRESLDDTASHVRSLFTDAVERQLVSDVPVCTFLSGGVDSSAISAIAAKYYKEKRNETLHTFSIDYVDNDKYFKKSDFQPNADGPYIKKMTDSLGTIHHSLIINTEQLVDHLKESVYVRDLPGMADVDSSLLWFCKEIKKHATVGLSGECADEIFGGYPWFHKQELFYYDGFPWMRSLKAREELLKPEWQRTLMLEQYVNRRYQETVKETPKLDGEEKVEARRRELFYLNLLWFMTTLLDRKDRMSMGASLEVRVPFSDHRIVEYVWNIPWKMKMIDDREKGILRRALQGVLPHEVLYRKKSPYPKTHNPHYTKAVRTWLLDILKQNNSPLLEFFDRSKLEQIALTDGQSFKVPWFGQLMTGPQLIAFLAQLHFWLVEYNINVIDRPV</sequence>
<dbReference type="GO" id="GO:0005524">
    <property type="term" value="F:ATP binding"/>
    <property type="evidence" value="ECO:0007669"/>
    <property type="project" value="UniProtKB-KW"/>
</dbReference>
<feature type="domain" description="Glutamine amidotransferase type-2" evidence="12">
    <location>
        <begin position="2"/>
        <end position="216"/>
    </location>
</feature>
<dbReference type="PANTHER" id="PTHR43284:SF1">
    <property type="entry name" value="ASPARAGINE SYNTHETASE"/>
    <property type="match status" value="1"/>
</dbReference>
<dbReference type="GO" id="GO:0006529">
    <property type="term" value="P:asparagine biosynthetic process"/>
    <property type="evidence" value="ECO:0007669"/>
    <property type="project" value="UniProtKB-KW"/>
</dbReference>
<dbReference type="PANTHER" id="PTHR43284">
    <property type="entry name" value="ASPARAGINE SYNTHETASE (GLUTAMINE-HYDROLYZING)"/>
    <property type="match status" value="1"/>
</dbReference>
<keyword evidence="9" id="KW-0028">Amino-acid biosynthesis</keyword>
<reference evidence="13 14" key="1">
    <citation type="submission" date="2018-07" db="EMBL/GenBank/DDBJ databases">
        <title>Lottiidibacillus patelloidae gen. nov., sp. nov., isolated from the intestinal tract of a marine limpet and the reclassification of B. taeanensis BH030017T, B. algicola KMM 3737T and B. hwajinpoensis SW-72T as genus Lottiidibacillus.</title>
        <authorList>
            <person name="Liu R."/>
            <person name="Huang Z."/>
        </authorList>
    </citation>
    <scope>NUCLEOTIDE SEQUENCE [LARGE SCALE GENOMIC DNA]</scope>
    <source>
        <strain evidence="13 14">BH030017</strain>
    </source>
</reference>
<name>A0A366Y017_9BACI</name>
<comment type="similarity">
    <text evidence="2">Belongs to the asparagine synthetase family.</text>
</comment>